<dbReference type="AlphaFoldDB" id="A0A9P4MTB6"/>
<name>A0A9P4MTB6_9PLEO</name>
<dbReference type="EMBL" id="ML994109">
    <property type="protein sequence ID" value="KAF2198908.1"/>
    <property type="molecule type" value="Genomic_DNA"/>
</dbReference>
<reference evidence="2" key="1">
    <citation type="journal article" date="2020" name="Stud. Mycol.">
        <title>101 Dothideomycetes genomes: a test case for predicting lifestyles and emergence of pathogens.</title>
        <authorList>
            <person name="Haridas S."/>
            <person name="Albert R."/>
            <person name="Binder M."/>
            <person name="Bloem J."/>
            <person name="Labutti K."/>
            <person name="Salamov A."/>
            <person name="Andreopoulos B."/>
            <person name="Baker S."/>
            <person name="Barry K."/>
            <person name="Bills G."/>
            <person name="Bluhm B."/>
            <person name="Cannon C."/>
            <person name="Castanera R."/>
            <person name="Culley D."/>
            <person name="Daum C."/>
            <person name="Ezra D."/>
            <person name="Gonzalez J."/>
            <person name="Henrissat B."/>
            <person name="Kuo A."/>
            <person name="Liang C."/>
            <person name="Lipzen A."/>
            <person name="Lutzoni F."/>
            <person name="Magnuson J."/>
            <person name="Mondo S."/>
            <person name="Nolan M."/>
            <person name="Ohm R."/>
            <person name="Pangilinan J."/>
            <person name="Park H.-J."/>
            <person name="Ramirez L."/>
            <person name="Alfaro M."/>
            <person name="Sun H."/>
            <person name="Tritt A."/>
            <person name="Yoshinaga Y."/>
            <person name="Zwiers L.-H."/>
            <person name="Turgeon B."/>
            <person name="Goodwin S."/>
            <person name="Spatafora J."/>
            <person name="Crous P."/>
            <person name="Grigoriev I."/>
        </authorList>
    </citation>
    <scope>NUCLEOTIDE SEQUENCE</scope>
    <source>
        <strain evidence="2">ATCC 74209</strain>
    </source>
</reference>
<dbReference type="PANTHER" id="PTHR12203:SF107">
    <property type="entry name" value="GLYCOSYL TRANSFERASE CAP10 DOMAIN-CONTAINING PROTEIN"/>
    <property type="match status" value="1"/>
</dbReference>
<dbReference type="Pfam" id="PF05686">
    <property type="entry name" value="Glyco_transf_90"/>
    <property type="match status" value="1"/>
</dbReference>
<evidence type="ECO:0000313" key="2">
    <source>
        <dbReference type="EMBL" id="KAF2198908.1"/>
    </source>
</evidence>
<proteinExistence type="predicted"/>
<comment type="caution">
    <text evidence="2">The sequence shown here is derived from an EMBL/GenBank/DDBJ whole genome shotgun (WGS) entry which is preliminary data.</text>
</comment>
<feature type="domain" description="Glycosyl transferase CAP10" evidence="1">
    <location>
        <begin position="144"/>
        <end position="385"/>
    </location>
</feature>
<evidence type="ECO:0000313" key="3">
    <source>
        <dbReference type="Proteomes" id="UP000799536"/>
    </source>
</evidence>
<accession>A0A9P4MTB6</accession>
<gene>
    <name evidence="2" type="ORF">GQ43DRAFT_138441</name>
</gene>
<protein>
    <recommendedName>
        <fullName evidence="1">Glycosyl transferase CAP10 domain-containing protein</fullName>
    </recommendedName>
</protein>
<dbReference type="InterPro" id="IPR051091">
    <property type="entry name" value="O-Glucosyltr/Glycosyltrsf_90"/>
</dbReference>
<dbReference type="PANTHER" id="PTHR12203">
    <property type="entry name" value="KDEL LYS-ASP-GLU-LEU CONTAINING - RELATED"/>
    <property type="match status" value="1"/>
</dbReference>
<dbReference type="SMART" id="SM00672">
    <property type="entry name" value="CAP10"/>
    <property type="match status" value="1"/>
</dbReference>
<organism evidence="2 3">
    <name type="scientific">Delitschia confertaspora ATCC 74209</name>
    <dbReference type="NCBI Taxonomy" id="1513339"/>
    <lineage>
        <taxon>Eukaryota</taxon>
        <taxon>Fungi</taxon>
        <taxon>Dikarya</taxon>
        <taxon>Ascomycota</taxon>
        <taxon>Pezizomycotina</taxon>
        <taxon>Dothideomycetes</taxon>
        <taxon>Pleosporomycetidae</taxon>
        <taxon>Pleosporales</taxon>
        <taxon>Delitschiaceae</taxon>
        <taxon>Delitschia</taxon>
    </lineage>
</organism>
<dbReference type="InterPro" id="IPR006598">
    <property type="entry name" value="CAP10"/>
</dbReference>
<dbReference type="Proteomes" id="UP000799536">
    <property type="component" value="Unassembled WGS sequence"/>
</dbReference>
<keyword evidence="3" id="KW-1185">Reference proteome</keyword>
<sequence>MFYRSIPQFLHWISIFIVLSQFWSFVFRPRPPPPPHGRWTFDPDHHANVHTLSQEQCDIAFPELYHSPKESVKLRGNRRIMPRELEIAPGRCMMRLLIYDRELFIIDDGSPEKCYVKNGNERERILGTLSQISLALATAPPSDPLPDIEFSITLDDLPRRSKLHGSFWAYTRKDGPAYDDVWLMPNYAYWSWNYTKAPSWQSIRRSIADTEQVTGWGAKHNKLVWRGKPKMADLRGDLLAMSAGKSWSDVKGVVINEHRDSSDLLTLEEFCGYRYTVQTEGTSYSGRLKYLQLCRSMLISHPLEWQEFHTHLMTAEGEKPNFVETSPDWANLDAIMEFYTTNPDVGEWIAGNAWELFHKRYLTSAAVTCYWRRLITSWASVQGFTPMLYVDERGNKWEGRGKRKMRGEPFAAFAANWPAKPERLP</sequence>
<evidence type="ECO:0000259" key="1">
    <source>
        <dbReference type="SMART" id="SM00672"/>
    </source>
</evidence>
<dbReference type="OrthoDB" id="202415at2759"/>